<feature type="region of interest" description="Disordered" evidence="1">
    <location>
        <begin position="375"/>
        <end position="395"/>
    </location>
</feature>
<dbReference type="EMBL" id="BK014959">
    <property type="protein sequence ID" value="DAD84402.1"/>
    <property type="molecule type" value="Genomic_DNA"/>
</dbReference>
<protein>
    <submittedName>
        <fullName evidence="2">Uncharacterized protein</fullName>
    </submittedName>
</protein>
<reference evidence="2" key="1">
    <citation type="journal article" date="2021" name="Proc. Natl. Acad. Sci. U.S.A.">
        <title>A Catalog of Tens of Thousands of Viruses from Human Metagenomes Reveals Hidden Associations with Chronic Diseases.</title>
        <authorList>
            <person name="Tisza M.J."/>
            <person name="Buck C.B."/>
        </authorList>
    </citation>
    <scope>NUCLEOTIDE SEQUENCE</scope>
    <source>
        <strain evidence="2">CtUS21</strain>
    </source>
</reference>
<feature type="compositionally biased region" description="Polar residues" evidence="1">
    <location>
        <begin position="381"/>
        <end position="395"/>
    </location>
</feature>
<proteinExistence type="predicted"/>
<evidence type="ECO:0000313" key="2">
    <source>
        <dbReference type="EMBL" id="DAD84402.1"/>
    </source>
</evidence>
<name>A0A8S5MQJ8_9CAUD</name>
<evidence type="ECO:0000256" key="1">
    <source>
        <dbReference type="SAM" id="MobiDB-lite"/>
    </source>
</evidence>
<accession>A0A8S5MQJ8</accession>
<sequence>MFIVSPTKGGYRGDVVNSGFRQGRRDAYRDYIDNFNFATEADAANSALNQLDVERVAKNYGLQNELAQGARKEALSFVGDSAKIDNAVRDANITFAQNARLNSKADELGQSNANIVFANTAAAENKAGYDANTSGYQLDNVDQANQAWSDKAQAQGLANQNTEETIRFNRNRNDNMEGLQEATRAFGEARNSVFTAQQGFDIANNDLVQAQSMTPEAWDKAFTSAYVASRQQAGDKRPPEEIIAEAKLPANAQKYRESLDAYKQSIIQQAQSQVDDAKAGLTAAQEAMLKAQTDMKAYSVGATGSKGQSKATNKQESYKVNSFKLGDSENLQQFINKGNGENINENVGLIGRTLYFANGEKWEFPVGYTREQILQEAGLSGPNTTKNQNENPLGR</sequence>
<organism evidence="2">
    <name type="scientific">Podoviridae sp. ctUS21</name>
    <dbReference type="NCBI Taxonomy" id="2826557"/>
    <lineage>
        <taxon>Viruses</taxon>
        <taxon>Duplodnaviria</taxon>
        <taxon>Heunggongvirae</taxon>
        <taxon>Uroviricota</taxon>
        <taxon>Caudoviricetes</taxon>
    </lineage>
</organism>